<protein>
    <submittedName>
        <fullName evidence="2">Uncharacterized protein</fullName>
    </submittedName>
</protein>
<feature type="region of interest" description="Disordered" evidence="1">
    <location>
        <begin position="1"/>
        <end position="29"/>
    </location>
</feature>
<name>A0A218Y0P0_PUNGR</name>
<dbReference type="EMBL" id="MTKT01000548">
    <property type="protein sequence ID" value="OWM90361.1"/>
    <property type="molecule type" value="Genomic_DNA"/>
</dbReference>
<comment type="caution">
    <text evidence="2">The sequence shown here is derived from an EMBL/GenBank/DDBJ whole genome shotgun (WGS) entry which is preliminary data.</text>
</comment>
<organism evidence="2 3">
    <name type="scientific">Punica granatum</name>
    <name type="common">Pomegranate</name>
    <dbReference type="NCBI Taxonomy" id="22663"/>
    <lineage>
        <taxon>Eukaryota</taxon>
        <taxon>Viridiplantae</taxon>
        <taxon>Streptophyta</taxon>
        <taxon>Embryophyta</taxon>
        <taxon>Tracheophyta</taxon>
        <taxon>Spermatophyta</taxon>
        <taxon>Magnoliopsida</taxon>
        <taxon>eudicotyledons</taxon>
        <taxon>Gunneridae</taxon>
        <taxon>Pentapetalae</taxon>
        <taxon>rosids</taxon>
        <taxon>malvids</taxon>
        <taxon>Myrtales</taxon>
        <taxon>Lythraceae</taxon>
        <taxon>Punica</taxon>
    </lineage>
</organism>
<dbReference type="Proteomes" id="UP000197138">
    <property type="component" value="Unassembled WGS sequence"/>
</dbReference>
<dbReference type="AlphaFoldDB" id="A0A218Y0P0"/>
<reference evidence="3" key="1">
    <citation type="journal article" date="2017" name="Plant J.">
        <title>The pomegranate (Punica granatum L.) genome and the genomics of punicalagin biosynthesis.</title>
        <authorList>
            <person name="Qin G."/>
            <person name="Xu C."/>
            <person name="Ming R."/>
            <person name="Tang H."/>
            <person name="Guyot R."/>
            <person name="Kramer E.M."/>
            <person name="Hu Y."/>
            <person name="Yi X."/>
            <person name="Qi Y."/>
            <person name="Xu X."/>
            <person name="Gao Z."/>
            <person name="Pan H."/>
            <person name="Jian J."/>
            <person name="Tian Y."/>
            <person name="Yue Z."/>
            <person name="Xu Y."/>
        </authorList>
    </citation>
    <scope>NUCLEOTIDE SEQUENCE [LARGE SCALE GENOMIC DNA]</scope>
    <source>
        <strain evidence="3">cv. Dabenzi</strain>
    </source>
</reference>
<gene>
    <name evidence="2" type="ORF">CDL15_Pgr014663</name>
</gene>
<sequence length="136" mass="15314">MLESPGDSDVHEQQNSSKRENSSGSFPSNVSRHASLGLCTRKCLYVWQLFSHSLHGSKENSSGQSCAKNLLEFQSFNTIRWVISMSVWIVHMELNVVLLHRLQSSKFLKQVFLQLVDPAVASLRKKKCSTKVATYG</sequence>
<evidence type="ECO:0000256" key="1">
    <source>
        <dbReference type="SAM" id="MobiDB-lite"/>
    </source>
</evidence>
<accession>A0A218Y0P0</accession>
<proteinExistence type="predicted"/>
<evidence type="ECO:0000313" key="3">
    <source>
        <dbReference type="Proteomes" id="UP000197138"/>
    </source>
</evidence>
<evidence type="ECO:0000313" key="2">
    <source>
        <dbReference type="EMBL" id="OWM90361.1"/>
    </source>
</evidence>
<feature type="compositionally biased region" description="Basic and acidic residues" evidence="1">
    <location>
        <begin position="8"/>
        <end position="21"/>
    </location>
</feature>